<feature type="compositionally biased region" description="Basic and acidic residues" evidence="21">
    <location>
        <begin position="741"/>
        <end position="756"/>
    </location>
</feature>
<keyword evidence="8" id="KW-0716">Sensory transduction</keyword>
<evidence type="ECO:0000256" key="18">
    <source>
        <dbReference type="ARBA" id="ARBA00023289"/>
    </source>
</evidence>
<keyword evidence="5" id="KW-0488">Methylation</keyword>
<dbReference type="PRINTS" id="PR00633">
    <property type="entry name" value="RCCNDNSATION"/>
</dbReference>
<evidence type="ECO:0000259" key="22">
    <source>
        <dbReference type="Pfam" id="PF25390"/>
    </source>
</evidence>
<evidence type="ECO:0000256" key="9">
    <source>
        <dbReference type="ARBA" id="ARBA00022658"/>
    </source>
</evidence>
<dbReference type="GO" id="GO:0005813">
    <property type="term" value="C:centrosome"/>
    <property type="evidence" value="ECO:0007669"/>
    <property type="project" value="UniProtKB-SubCell"/>
</dbReference>
<feature type="domain" description="RCC1-like" evidence="22">
    <location>
        <begin position="32"/>
        <end position="361"/>
    </location>
</feature>
<keyword evidence="9" id="KW-0344">Guanine-nucleotide releasing factor</keyword>
<organism evidence="23 24">
    <name type="scientific">Paramuricea clavata</name>
    <name type="common">Red gorgonian</name>
    <name type="synonym">Violescent sea-whip</name>
    <dbReference type="NCBI Taxonomy" id="317549"/>
    <lineage>
        <taxon>Eukaryota</taxon>
        <taxon>Metazoa</taxon>
        <taxon>Cnidaria</taxon>
        <taxon>Anthozoa</taxon>
        <taxon>Octocorallia</taxon>
        <taxon>Malacalcyonacea</taxon>
        <taxon>Plexauridae</taxon>
        <taxon>Paramuricea</taxon>
    </lineage>
</organism>
<feature type="compositionally biased region" description="Low complexity" evidence="21">
    <location>
        <begin position="425"/>
        <end position="443"/>
    </location>
</feature>
<dbReference type="OrthoDB" id="10253607at2759"/>
<keyword evidence="13" id="KW-0333">Golgi apparatus</keyword>
<proteinExistence type="predicted"/>
<reference evidence="23" key="1">
    <citation type="submission" date="2020-04" db="EMBL/GenBank/DDBJ databases">
        <authorList>
            <person name="Alioto T."/>
            <person name="Alioto T."/>
            <person name="Gomez Garrido J."/>
        </authorList>
    </citation>
    <scope>NUCLEOTIDE SEQUENCE</scope>
    <source>
        <strain evidence="23">A484AB</strain>
    </source>
</reference>
<evidence type="ECO:0000256" key="4">
    <source>
        <dbReference type="ARBA" id="ARBA00004611"/>
    </source>
</evidence>
<evidence type="ECO:0000256" key="15">
    <source>
        <dbReference type="ARBA" id="ARBA00023212"/>
    </source>
</evidence>
<keyword evidence="11" id="KW-0970">Cilium biogenesis/degradation</keyword>
<dbReference type="GO" id="GO:0005929">
    <property type="term" value="C:cilium"/>
    <property type="evidence" value="ECO:0007669"/>
    <property type="project" value="UniProtKB-ARBA"/>
</dbReference>
<keyword evidence="14" id="KW-0969">Cilium</keyword>
<dbReference type="GO" id="GO:0007601">
    <property type="term" value="P:visual perception"/>
    <property type="evidence" value="ECO:0007669"/>
    <property type="project" value="UniProtKB-KW"/>
</dbReference>
<keyword evidence="17" id="KW-0449">Lipoprotein</keyword>
<keyword evidence="6" id="KW-0963">Cytoplasm</keyword>
<dbReference type="InterPro" id="IPR051210">
    <property type="entry name" value="Ub_ligase/GEF_domain"/>
</dbReference>
<feature type="compositionally biased region" description="Basic and acidic residues" evidence="21">
    <location>
        <begin position="592"/>
        <end position="610"/>
    </location>
</feature>
<evidence type="ECO:0000256" key="19">
    <source>
        <dbReference type="ARBA" id="ARBA00023305"/>
    </source>
</evidence>
<evidence type="ECO:0000256" key="21">
    <source>
        <dbReference type="SAM" id="MobiDB-lite"/>
    </source>
</evidence>
<evidence type="ECO:0000256" key="12">
    <source>
        <dbReference type="ARBA" id="ARBA00022846"/>
    </source>
</evidence>
<keyword evidence="16" id="KW-0966">Cell projection</keyword>
<evidence type="ECO:0000256" key="5">
    <source>
        <dbReference type="ARBA" id="ARBA00022481"/>
    </source>
</evidence>
<feature type="compositionally biased region" description="Basic residues" evidence="21">
    <location>
        <begin position="495"/>
        <end position="504"/>
    </location>
</feature>
<dbReference type="Pfam" id="PF25390">
    <property type="entry name" value="WD40_RLD"/>
    <property type="match status" value="1"/>
</dbReference>
<feature type="region of interest" description="Disordered" evidence="21">
    <location>
        <begin position="368"/>
        <end position="805"/>
    </location>
</feature>
<comment type="subcellular location">
    <subcellularLocation>
        <location evidence="1">Cytoplasm</location>
        <location evidence="1">Cytoskeleton</location>
        <location evidence="1">Cilium basal body</location>
    </subcellularLocation>
    <subcellularLocation>
        <location evidence="4">Cytoplasm</location>
        <location evidence="4">Cytoskeleton</location>
        <location evidence="4">Flagellum axoneme</location>
    </subcellularLocation>
    <subcellularLocation>
        <location evidence="2">Cytoplasm</location>
        <location evidence="2">Cytoskeleton</location>
        <location evidence="2">Microtubule organizing center</location>
        <location evidence="2">Centrosome</location>
    </subcellularLocation>
    <subcellularLocation>
        <location evidence="3">Golgi apparatus</location>
    </subcellularLocation>
</comment>
<dbReference type="PANTHER" id="PTHR22870">
    <property type="entry name" value="REGULATOR OF CHROMOSOME CONDENSATION"/>
    <property type="match status" value="1"/>
</dbReference>
<gene>
    <name evidence="23" type="ORF">PACLA_8A000783</name>
</gene>
<dbReference type="AlphaFoldDB" id="A0A7D9IQN4"/>
<dbReference type="InterPro" id="IPR009091">
    <property type="entry name" value="RCC1/BLIP-II"/>
</dbReference>
<keyword evidence="10" id="KW-0677">Repeat</keyword>
<feature type="compositionally biased region" description="Acidic residues" evidence="21">
    <location>
        <begin position="611"/>
        <end position="629"/>
    </location>
</feature>
<dbReference type="SUPFAM" id="SSF50985">
    <property type="entry name" value="RCC1/BLIP-II"/>
    <property type="match status" value="1"/>
</dbReference>
<dbReference type="PROSITE" id="PS00626">
    <property type="entry name" value="RCC1_2"/>
    <property type="match status" value="5"/>
</dbReference>
<sequence>MASDDDEIPETGAIFTFGKTRFAENLANKFWIRDDKVLQLDCGDEHSAVITSSGRLYTFGSNDWGQLGHGNTKPYTKPGVVKKLKGDRVKAVACGRSHTLVISESGVFSFGAGADSQLGHGDNQSYNVPTEIEALNDKTITQVSCGAEHSAALAENGELYVWGSGSEGQLGLGIAECEVPSLLKFRSKVAFVACGYYHTAVITELGKLYTFGDNEAGKLGLEDNQCEDTEEPQQVKTLNEPAVFVACGGNHTAVLTKRGSLFTFGSGMHGQLGHGPAFQDIALPKLVSTLQGKFASTVSCGESHTAVLTKNGEMYSFGDGRHGKLGMGDESFSNLFQPTKVKRFKKFDVEQVSCGGCHMLAVAARRQNDIQDSEGSEQEVSRVEEDSGGEDVPDGPRGPRLSQTVPMSGMSARDKRRKKDTEGTALASSLPPLNRSLPPLASLGLATMKKEENKPVSNGRLNPLDRSTLPIISIKSPSPDDEENTSERLANSRRLPPRPKRRQKKIETSSDSEEGGRQRESTTSRPTPLPRKQKIMTENENNEGAKCENVKKSRKDQKGRESVKKSGSEASDEDSENDDDNDEASSHSSLRRMSEAKVSKISEASHTKDEDITEDESEDDDEGSEEEDGRDNREKEIRKSGKEERKRQEDGKKERVKEDKKEMQEDEENDDDTEGGEEESEEENDDDDVKDKGKKRKVETEVTKVEAGDSGKEDDEENDKKNDKDSKKGKKDKKDKKKGKTKEDEQTEDKQKDKVKEKKKKKKDKNEDKNEDNEDKEDKNEDKNEDENEQKRTDRKKKRMMTKMM</sequence>
<dbReference type="InterPro" id="IPR058923">
    <property type="entry name" value="RCC1-like_dom"/>
</dbReference>
<evidence type="ECO:0000256" key="3">
    <source>
        <dbReference type="ARBA" id="ARBA00004555"/>
    </source>
</evidence>
<dbReference type="PANTHER" id="PTHR22870:SF440">
    <property type="entry name" value="RETINITIS PIGMENTOSA GTPASE REGULATOR B-RELATED"/>
    <property type="match status" value="1"/>
</dbReference>
<evidence type="ECO:0000256" key="8">
    <source>
        <dbReference type="ARBA" id="ARBA00022606"/>
    </source>
</evidence>
<feature type="compositionally biased region" description="Basic residues" evidence="21">
    <location>
        <begin position="793"/>
        <end position="805"/>
    </location>
</feature>
<evidence type="ECO:0000313" key="24">
    <source>
        <dbReference type="Proteomes" id="UP001152795"/>
    </source>
</evidence>
<feature type="compositionally biased region" description="Basic and acidic residues" evidence="21">
    <location>
        <begin position="543"/>
        <end position="567"/>
    </location>
</feature>
<feature type="compositionally biased region" description="Basic residues" evidence="21">
    <location>
        <begin position="727"/>
        <end position="740"/>
    </location>
</feature>
<keyword evidence="12" id="KW-0282">Flagellum</keyword>
<accession>A0A7D9IQN4</accession>
<evidence type="ECO:0000256" key="10">
    <source>
        <dbReference type="ARBA" id="ARBA00022737"/>
    </source>
</evidence>
<evidence type="ECO:0000256" key="1">
    <source>
        <dbReference type="ARBA" id="ARBA00004120"/>
    </source>
</evidence>
<dbReference type="PROSITE" id="PS50012">
    <property type="entry name" value="RCC1_3"/>
    <property type="match status" value="6"/>
</dbReference>
<dbReference type="InterPro" id="IPR000408">
    <property type="entry name" value="Reg_chr_condens"/>
</dbReference>
<evidence type="ECO:0000256" key="6">
    <source>
        <dbReference type="ARBA" id="ARBA00022490"/>
    </source>
</evidence>
<evidence type="ECO:0000256" key="2">
    <source>
        <dbReference type="ARBA" id="ARBA00004300"/>
    </source>
</evidence>
<dbReference type="Proteomes" id="UP001152795">
    <property type="component" value="Unassembled WGS sequence"/>
</dbReference>
<evidence type="ECO:0000256" key="16">
    <source>
        <dbReference type="ARBA" id="ARBA00023273"/>
    </source>
</evidence>
<protein>
    <recommendedName>
        <fullName evidence="20">X-linked retinitis pigmentosa GTPase regulator</fullName>
    </recommendedName>
</protein>
<evidence type="ECO:0000256" key="17">
    <source>
        <dbReference type="ARBA" id="ARBA00023288"/>
    </source>
</evidence>
<evidence type="ECO:0000256" key="20">
    <source>
        <dbReference type="ARBA" id="ARBA00073293"/>
    </source>
</evidence>
<evidence type="ECO:0000256" key="11">
    <source>
        <dbReference type="ARBA" id="ARBA00022794"/>
    </source>
</evidence>
<dbReference type="FunFam" id="2.130.10.30:FF:000013">
    <property type="entry name" value="Retinitis pigmentosa GTPase regulator isoform 1"/>
    <property type="match status" value="1"/>
</dbReference>
<keyword evidence="19" id="KW-0844">Vision</keyword>
<dbReference type="GO" id="GO:0030030">
    <property type="term" value="P:cell projection organization"/>
    <property type="evidence" value="ECO:0007669"/>
    <property type="project" value="UniProtKB-KW"/>
</dbReference>
<feature type="compositionally biased region" description="Acidic residues" evidence="21">
    <location>
        <begin position="664"/>
        <end position="688"/>
    </location>
</feature>
<dbReference type="GO" id="GO:0005085">
    <property type="term" value="F:guanyl-nucleotide exchange factor activity"/>
    <property type="evidence" value="ECO:0007669"/>
    <property type="project" value="UniProtKB-KW"/>
</dbReference>
<evidence type="ECO:0000256" key="7">
    <source>
        <dbReference type="ARBA" id="ARBA00022553"/>
    </source>
</evidence>
<dbReference type="GO" id="GO:0005794">
    <property type="term" value="C:Golgi apparatus"/>
    <property type="evidence" value="ECO:0007669"/>
    <property type="project" value="UniProtKB-SubCell"/>
</dbReference>
<keyword evidence="15" id="KW-0206">Cytoskeleton</keyword>
<dbReference type="Gene3D" id="2.130.10.30">
    <property type="entry name" value="Regulator of chromosome condensation 1/beta-lactamase-inhibitor protein II"/>
    <property type="match status" value="1"/>
</dbReference>
<feature type="compositionally biased region" description="Acidic residues" evidence="21">
    <location>
        <begin position="570"/>
        <end position="583"/>
    </location>
</feature>
<evidence type="ECO:0000313" key="23">
    <source>
        <dbReference type="EMBL" id="CAB4011043.1"/>
    </source>
</evidence>
<keyword evidence="7" id="KW-0597">Phosphoprotein</keyword>
<evidence type="ECO:0000256" key="13">
    <source>
        <dbReference type="ARBA" id="ARBA00023034"/>
    </source>
</evidence>
<keyword evidence="18" id="KW-0636">Prenylation</keyword>
<keyword evidence="24" id="KW-1185">Reference proteome</keyword>
<feature type="compositionally biased region" description="Basic and acidic residues" evidence="21">
    <location>
        <begin position="630"/>
        <end position="663"/>
    </location>
</feature>
<comment type="caution">
    <text evidence="23">The sequence shown here is derived from an EMBL/GenBank/DDBJ whole genome shotgun (WGS) entry which is preliminary data.</text>
</comment>
<name>A0A7D9IQN4_PARCT</name>
<evidence type="ECO:0000256" key="14">
    <source>
        <dbReference type="ARBA" id="ARBA00023069"/>
    </source>
</evidence>
<feature type="compositionally biased region" description="Basic and acidic residues" evidence="21">
    <location>
        <begin position="698"/>
        <end position="711"/>
    </location>
</feature>
<dbReference type="EMBL" id="CACRXK020007009">
    <property type="protein sequence ID" value="CAB4011043.1"/>
    <property type="molecule type" value="Genomic_DNA"/>
</dbReference>